<accession>A0A4R4KDT9</accession>
<sequence>MAQATPSISKPKNNPNSMKQLVLCIASLLTIPAFGQQKPKDIRTEAYTLTIRPAAEPRATGKATGERLLSCSGCTLQDFAQLLAKPHALKVTARQLRTQYDFKLTWKSGELPVHQESIIRALGKEFGLKTSHTQQSVPAFRVVLTSPKRLSKTLEMEDGVAYKKVDTKVYFYKTSPATLATELTQLTGILHEADGIRKEELTLMFDTKQLDETLQKAGITRVALEKKLKIYHLRE</sequence>
<comment type="caution">
    <text evidence="1">The sequence shown here is derived from an EMBL/GenBank/DDBJ whole genome shotgun (WGS) entry which is preliminary data.</text>
</comment>
<evidence type="ECO:0000313" key="2">
    <source>
        <dbReference type="Proteomes" id="UP000295706"/>
    </source>
</evidence>
<dbReference type="AlphaFoldDB" id="A0A4R4KDT9"/>
<gene>
    <name evidence="1" type="ORF">EZE20_08580</name>
</gene>
<protein>
    <submittedName>
        <fullName evidence="1">DUF3738 domain-containing protein</fullName>
    </submittedName>
</protein>
<name>A0A4R4KDT9_9BACT</name>
<organism evidence="1 2">
    <name type="scientific">Arundinibacter roseus</name>
    <dbReference type="NCBI Taxonomy" id="2070510"/>
    <lineage>
        <taxon>Bacteria</taxon>
        <taxon>Pseudomonadati</taxon>
        <taxon>Bacteroidota</taxon>
        <taxon>Cytophagia</taxon>
        <taxon>Cytophagales</taxon>
        <taxon>Spirosomataceae</taxon>
        <taxon>Arundinibacter</taxon>
    </lineage>
</organism>
<dbReference type="Pfam" id="PF12543">
    <property type="entry name" value="DUF3738"/>
    <property type="match status" value="1"/>
</dbReference>
<evidence type="ECO:0000313" key="1">
    <source>
        <dbReference type="EMBL" id="TDB65813.1"/>
    </source>
</evidence>
<keyword evidence="2" id="KW-1185">Reference proteome</keyword>
<proteinExistence type="predicted"/>
<dbReference type="Proteomes" id="UP000295706">
    <property type="component" value="Unassembled WGS sequence"/>
</dbReference>
<dbReference type="EMBL" id="SMJU01000005">
    <property type="protein sequence ID" value="TDB65813.1"/>
    <property type="molecule type" value="Genomic_DNA"/>
</dbReference>
<dbReference type="InterPro" id="IPR017801">
    <property type="entry name" value="DUF3738"/>
</dbReference>
<reference evidence="1 2" key="1">
    <citation type="submission" date="2019-02" db="EMBL/GenBank/DDBJ databases">
        <title>Arundinibacter roseus gen. nov., sp. nov., a new member of the family Cytophagaceae.</title>
        <authorList>
            <person name="Szuroczki S."/>
            <person name="Khayer B."/>
            <person name="Sproer C."/>
            <person name="Toumi M."/>
            <person name="Szabo A."/>
            <person name="Felfoldi T."/>
            <person name="Schumann P."/>
            <person name="Toth E."/>
        </authorList>
    </citation>
    <scope>NUCLEOTIDE SEQUENCE [LARGE SCALE GENOMIC DNA]</scope>
    <source>
        <strain evidence="1 2">DMA-k-7a</strain>
    </source>
</reference>